<reference evidence="1 2" key="1">
    <citation type="submission" date="2018-06" db="EMBL/GenBank/DDBJ databases">
        <title>Genomic Encyclopedia of Archaeal and Bacterial Type Strains, Phase II (KMG-II): from individual species to whole genera.</title>
        <authorList>
            <person name="Goeker M."/>
        </authorList>
    </citation>
    <scope>NUCLEOTIDE SEQUENCE [LARGE SCALE GENOMIC DNA]</scope>
    <source>
        <strain evidence="1 2">DSM 6779</strain>
    </source>
</reference>
<organism evidence="1 2">
    <name type="scientific">Breznakibacter xylanolyticus</name>
    <dbReference type="NCBI Taxonomy" id="990"/>
    <lineage>
        <taxon>Bacteria</taxon>
        <taxon>Pseudomonadati</taxon>
        <taxon>Bacteroidota</taxon>
        <taxon>Bacteroidia</taxon>
        <taxon>Marinilabiliales</taxon>
        <taxon>Marinilabiliaceae</taxon>
        <taxon>Breznakibacter</taxon>
    </lineage>
</organism>
<sequence>MMNKSKEKQYEDIVEQSIGVFSELETIVLSIKNNFIEEQRQDPRLTIEMVDKSLELLSSYLARFRGYQDRSKSEWSLEKDIDYVSQTIQSFFRKFDNPFLGSERWYQRIVQLQDQLSEQARELDSLIEE</sequence>
<evidence type="ECO:0000313" key="1">
    <source>
        <dbReference type="EMBL" id="PZX17950.1"/>
    </source>
</evidence>
<gene>
    <name evidence="1" type="ORF">LX69_01366</name>
</gene>
<dbReference type="EMBL" id="QKZK01000008">
    <property type="protein sequence ID" value="PZX17950.1"/>
    <property type="molecule type" value="Genomic_DNA"/>
</dbReference>
<keyword evidence="2" id="KW-1185">Reference proteome</keyword>
<dbReference type="Proteomes" id="UP000249239">
    <property type="component" value="Unassembled WGS sequence"/>
</dbReference>
<protein>
    <submittedName>
        <fullName evidence="1">Uncharacterized protein</fullName>
    </submittedName>
</protein>
<comment type="caution">
    <text evidence="1">The sequence shown here is derived from an EMBL/GenBank/DDBJ whole genome shotgun (WGS) entry which is preliminary data.</text>
</comment>
<dbReference type="AlphaFoldDB" id="A0A2W7NDB1"/>
<evidence type="ECO:0000313" key="2">
    <source>
        <dbReference type="Proteomes" id="UP000249239"/>
    </source>
</evidence>
<name>A0A2W7NDB1_9BACT</name>
<accession>A0A2W7NDB1</accession>
<proteinExistence type="predicted"/>